<evidence type="ECO:0000256" key="1">
    <source>
        <dbReference type="SAM" id="Phobius"/>
    </source>
</evidence>
<keyword evidence="1" id="KW-0472">Membrane</keyword>
<sequence length="94" mass="10754">MKALLHEVTIRNWLNAWISFSSFIVFLKLTISMNNRRSDSSLSFFSVQSNIVKLLICILKGRYSFFEILARVAITHLTDSTTSTTTKPLIKLTI</sequence>
<dbReference type="Proteomes" id="UP000078572">
    <property type="component" value="Chromosome 1"/>
</dbReference>
<dbReference type="EMBL" id="CP016022">
    <property type="protein sequence ID" value="ANJ72277.1"/>
    <property type="molecule type" value="Genomic_DNA"/>
</dbReference>
<keyword evidence="1" id="KW-0812">Transmembrane</keyword>
<reference evidence="3" key="1">
    <citation type="submission" date="2016-06" db="EMBL/GenBank/DDBJ databases">
        <authorList>
            <person name="Xu Y."/>
            <person name="Nagy A."/>
            <person name="Yan X."/>
            <person name="Kim S.W."/>
            <person name="Haley B."/>
            <person name="Liu N.T."/>
            <person name="Nou X."/>
        </authorList>
    </citation>
    <scope>NUCLEOTIDE SEQUENCE [LARGE SCALE GENOMIC DNA]</scope>
    <source>
        <strain evidence="3">ATCC 49129</strain>
    </source>
</reference>
<evidence type="ECO:0000313" key="3">
    <source>
        <dbReference type="Proteomes" id="UP000078572"/>
    </source>
</evidence>
<proteinExistence type="predicted"/>
<feature type="transmembrane region" description="Helical" evidence="1">
    <location>
        <begin position="12"/>
        <end position="31"/>
    </location>
</feature>
<organism evidence="2 3">
    <name type="scientific">Ralstonia insidiosa</name>
    <dbReference type="NCBI Taxonomy" id="190721"/>
    <lineage>
        <taxon>Bacteria</taxon>
        <taxon>Pseudomonadati</taxon>
        <taxon>Pseudomonadota</taxon>
        <taxon>Betaproteobacteria</taxon>
        <taxon>Burkholderiales</taxon>
        <taxon>Burkholderiaceae</taxon>
        <taxon>Ralstonia</taxon>
    </lineage>
</organism>
<protein>
    <submittedName>
        <fullName evidence="2">Uncharacterized protein</fullName>
    </submittedName>
</protein>
<keyword evidence="3" id="KW-1185">Reference proteome</keyword>
<dbReference type="AlphaFoldDB" id="A0A191ZW19"/>
<name>A0A191ZW19_9RALS</name>
<keyword evidence="1" id="KW-1133">Transmembrane helix</keyword>
<gene>
    <name evidence="2" type="ORF">A9Y76_07260</name>
</gene>
<accession>A0A191ZW19</accession>
<evidence type="ECO:0000313" key="2">
    <source>
        <dbReference type="EMBL" id="ANJ72277.1"/>
    </source>
</evidence>